<sequence>MRNYFETPRTAFTNLPGYIGFHPTEMIVLINHLRPLTDSDTPITDTGVCWLPLSPTHNELEALYEFLPKHGHTYILVITRRPLHNTTLAALHQLANFCTNRHRRLAGIWKIDRIAAGHQFTALTSSKTPEIKLADLATSNGIIGDLATAPATLDHTMQVGRAIAHTFTQAIDAVDQAHFHNPTTFSHINQAEVEQLRKFFDTYEMLPKQQAYQELYTITELFIHRLHQHCTATGNTDWVDAPNGEHPDPALQPRWDTIPTLDTTIFDHNDEAEYRRLIDRLRNLNGPQLHGVSKDVLVIAAAMMSNTKTRDSILSFAVEPNTASLVRQLALATAQATSGSQRFAALGVYAACQFGLHQDIDAQLTLHYILHHQPTNRLASLLLRLNNVCGAAPVRKACGIVRETITHP</sequence>
<dbReference type="AlphaFoldDB" id="A0A3G6J6Q3"/>
<dbReference type="Pfam" id="PF13830">
    <property type="entry name" value="DUF4192"/>
    <property type="match status" value="1"/>
</dbReference>
<dbReference type="Proteomes" id="UP000269019">
    <property type="component" value="Chromosome"/>
</dbReference>
<dbReference type="OrthoDB" id="3268175at2"/>
<accession>A0A3G6J6Q3</accession>
<evidence type="ECO:0008006" key="3">
    <source>
        <dbReference type="Google" id="ProtNLM"/>
    </source>
</evidence>
<name>A0A3G6J6Q3_9CORY</name>
<evidence type="ECO:0000313" key="2">
    <source>
        <dbReference type="Proteomes" id="UP000269019"/>
    </source>
</evidence>
<dbReference type="RefSeq" id="WP_123928249.1">
    <property type="nucleotide sequence ID" value="NZ_CP033896.1"/>
</dbReference>
<reference evidence="1 2" key="1">
    <citation type="submission" date="2018-11" db="EMBL/GenBank/DDBJ databases">
        <authorList>
            <person name="Kleinhagauer T."/>
            <person name="Glaeser S.P."/>
            <person name="Spergser J."/>
            <person name="Ruckert C."/>
            <person name="Kaempfer P."/>
            <person name="Busse H.-J."/>
        </authorList>
    </citation>
    <scope>NUCLEOTIDE SEQUENCE [LARGE SCALE GENOMIC DNA]</scope>
    <source>
        <strain evidence="1 2">200CH</strain>
    </source>
</reference>
<organism evidence="1 2">
    <name type="scientific">Corynebacterium choanae</name>
    <dbReference type="NCBI Taxonomy" id="1862358"/>
    <lineage>
        <taxon>Bacteria</taxon>
        <taxon>Bacillati</taxon>
        <taxon>Actinomycetota</taxon>
        <taxon>Actinomycetes</taxon>
        <taxon>Mycobacteriales</taxon>
        <taxon>Corynebacteriaceae</taxon>
        <taxon>Corynebacterium</taxon>
    </lineage>
</organism>
<protein>
    <recommendedName>
        <fullName evidence="3">DUF4192 domain-containing protein</fullName>
    </recommendedName>
</protein>
<gene>
    <name evidence="1" type="ORF">CCHOA_06775</name>
</gene>
<dbReference type="KEGG" id="ccho:CCHOA_06775"/>
<evidence type="ECO:0000313" key="1">
    <source>
        <dbReference type="EMBL" id="AZA13747.1"/>
    </source>
</evidence>
<proteinExistence type="predicted"/>
<dbReference type="InterPro" id="IPR025447">
    <property type="entry name" value="DUF4192"/>
</dbReference>
<dbReference type="EMBL" id="CP033896">
    <property type="protein sequence ID" value="AZA13747.1"/>
    <property type="molecule type" value="Genomic_DNA"/>
</dbReference>
<keyword evidence="2" id="KW-1185">Reference proteome</keyword>